<dbReference type="AlphaFoldDB" id="M7ZD49"/>
<organism evidence="2">
    <name type="scientific">Triticum urartu</name>
    <name type="common">Red wild einkorn</name>
    <name type="synonym">Crithodium urartu</name>
    <dbReference type="NCBI Taxonomy" id="4572"/>
    <lineage>
        <taxon>Eukaryota</taxon>
        <taxon>Viridiplantae</taxon>
        <taxon>Streptophyta</taxon>
        <taxon>Embryophyta</taxon>
        <taxon>Tracheophyta</taxon>
        <taxon>Spermatophyta</taxon>
        <taxon>Magnoliopsida</taxon>
        <taxon>Liliopsida</taxon>
        <taxon>Poales</taxon>
        <taxon>Poaceae</taxon>
        <taxon>BOP clade</taxon>
        <taxon>Pooideae</taxon>
        <taxon>Triticodae</taxon>
        <taxon>Triticeae</taxon>
        <taxon>Triticinae</taxon>
        <taxon>Triticum</taxon>
    </lineage>
</organism>
<sequence>MGDRGEPGEEDWEHGKNNNRRRSTVNVIGDIILNTFGELENEATQNEEGAAEQNPWWHADLFGTMNLEHVGS</sequence>
<reference evidence="2" key="1">
    <citation type="journal article" date="2013" name="Nature">
        <title>Draft genome of the wheat A-genome progenitor Triticum urartu.</title>
        <authorList>
            <person name="Ling H.Q."/>
            <person name="Zhao S."/>
            <person name="Liu D."/>
            <person name="Wang J."/>
            <person name="Sun H."/>
            <person name="Zhang C."/>
            <person name="Fan H."/>
            <person name="Li D."/>
            <person name="Dong L."/>
            <person name="Tao Y."/>
            <person name="Gao C."/>
            <person name="Wu H."/>
            <person name="Li Y."/>
            <person name="Cui Y."/>
            <person name="Guo X."/>
            <person name="Zheng S."/>
            <person name="Wang B."/>
            <person name="Yu K."/>
            <person name="Liang Q."/>
            <person name="Yang W."/>
            <person name="Lou X."/>
            <person name="Chen J."/>
            <person name="Feng M."/>
            <person name="Jian J."/>
            <person name="Zhang X."/>
            <person name="Luo G."/>
            <person name="Jiang Y."/>
            <person name="Liu J."/>
            <person name="Wang Z."/>
            <person name="Sha Y."/>
            <person name="Zhang B."/>
            <person name="Wu H."/>
            <person name="Tang D."/>
            <person name="Shen Q."/>
            <person name="Xue P."/>
            <person name="Zou S."/>
            <person name="Wang X."/>
            <person name="Liu X."/>
            <person name="Wang F."/>
            <person name="Yang Y."/>
            <person name="An X."/>
            <person name="Dong Z."/>
            <person name="Zhang K."/>
            <person name="Zhang X."/>
            <person name="Luo M.C."/>
            <person name="Dvorak J."/>
            <person name="Tong Y."/>
            <person name="Wang J."/>
            <person name="Yang H."/>
            <person name="Li Z."/>
            <person name="Wang D."/>
            <person name="Zhang A."/>
            <person name="Wang J."/>
        </authorList>
    </citation>
    <scope>NUCLEOTIDE SEQUENCE</scope>
</reference>
<evidence type="ECO:0000313" key="2">
    <source>
        <dbReference type="EMBL" id="EMS58007.1"/>
    </source>
</evidence>
<gene>
    <name evidence="2" type="ORF">TRIUR3_31579</name>
</gene>
<dbReference type="EMBL" id="KD137528">
    <property type="protein sequence ID" value="EMS58007.1"/>
    <property type="molecule type" value="Genomic_DNA"/>
</dbReference>
<feature type="region of interest" description="Disordered" evidence="1">
    <location>
        <begin position="1"/>
        <end position="23"/>
    </location>
</feature>
<accession>M7ZD49</accession>
<proteinExistence type="predicted"/>
<protein>
    <submittedName>
        <fullName evidence="2">Uncharacterized protein</fullName>
    </submittedName>
</protein>
<name>M7ZD49_TRIUA</name>
<evidence type="ECO:0000256" key="1">
    <source>
        <dbReference type="SAM" id="MobiDB-lite"/>
    </source>
</evidence>